<dbReference type="AlphaFoldDB" id="A0A0J0XDX6"/>
<dbReference type="EMBL" id="KQ087266">
    <property type="protein sequence ID" value="KLT39218.1"/>
    <property type="molecule type" value="Genomic_DNA"/>
</dbReference>
<proteinExistence type="predicted"/>
<gene>
    <name evidence="2" type="ORF">CC85DRAFT_204397</name>
</gene>
<evidence type="ECO:0000256" key="1">
    <source>
        <dbReference type="SAM" id="MobiDB-lite"/>
    </source>
</evidence>
<reference evidence="2 3" key="1">
    <citation type="submission" date="2015-03" db="EMBL/GenBank/DDBJ databases">
        <title>Genomics and transcriptomics of the oil-accumulating basidiomycete yeast T. oleaginosus allow insights into substrate utilization and the diverse evolutionary trajectories of mating systems in fungi.</title>
        <authorList>
            <consortium name="DOE Joint Genome Institute"/>
            <person name="Kourist R."/>
            <person name="Kracht O."/>
            <person name="Bracharz F."/>
            <person name="Lipzen A."/>
            <person name="Nolan M."/>
            <person name="Ohm R."/>
            <person name="Grigoriev I."/>
            <person name="Sun S."/>
            <person name="Heitman J."/>
            <person name="Bruck T."/>
            <person name="Nowrousian M."/>
        </authorList>
    </citation>
    <scope>NUCLEOTIDE SEQUENCE [LARGE SCALE GENOMIC DNA]</scope>
    <source>
        <strain evidence="2 3">IBC0246</strain>
    </source>
</reference>
<dbReference type="RefSeq" id="XP_018275709.1">
    <property type="nucleotide sequence ID" value="XM_018419919.1"/>
</dbReference>
<organism evidence="2 3">
    <name type="scientific">Cutaneotrichosporon oleaginosum</name>
    <dbReference type="NCBI Taxonomy" id="879819"/>
    <lineage>
        <taxon>Eukaryota</taxon>
        <taxon>Fungi</taxon>
        <taxon>Dikarya</taxon>
        <taxon>Basidiomycota</taxon>
        <taxon>Agaricomycotina</taxon>
        <taxon>Tremellomycetes</taxon>
        <taxon>Trichosporonales</taxon>
        <taxon>Trichosporonaceae</taxon>
        <taxon>Cutaneotrichosporon</taxon>
    </lineage>
</organism>
<protein>
    <submittedName>
        <fullName evidence="2">Uncharacterized protein</fullName>
    </submittedName>
</protein>
<evidence type="ECO:0000313" key="3">
    <source>
        <dbReference type="Proteomes" id="UP000053611"/>
    </source>
</evidence>
<keyword evidence="3" id="KW-1185">Reference proteome</keyword>
<dbReference type="Proteomes" id="UP000053611">
    <property type="component" value="Unassembled WGS sequence"/>
</dbReference>
<sequence>MIRGHVNRRRGWTAINMHISYSSILFYSYCDTHNGHLVLTPAPHFRAPSRHATNIHADAYALPRPPHRHVAVGRLSDARALTRPPDPRRRHGVDARPCTPARPDGRRACRDTRAARGGRAGREPVLAILAPRDGATRRRQWRGGSHAFRVWSRE</sequence>
<feature type="region of interest" description="Disordered" evidence="1">
    <location>
        <begin position="80"/>
        <end position="121"/>
    </location>
</feature>
<dbReference type="GeneID" id="28980522"/>
<evidence type="ECO:0000313" key="2">
    <source>
        <dbReference type="EMBL" id="KLT39218.1"/>
    </source>
</evidence>
<accession>A0A0J0XDX6</accession>
<name>A0A0J0XDX6_9TREE</name>
<feature type="compositionally biased region" description="Basic and acidic residues" evidence="1">
    <location>
        <begin position="103"/>
        <end position="114"/>
    </location>
</feature>